<evidence type="ECO:0000256" key="6">
    <source>
        <dbReference type="RuleBase" id="RU000461"/>
    </source>
</evidence>
<dbReference type="InterPro" id="IPR036396">
    <property type="entry name" value="Cyt_P450_sf"/>
</dbReference>
<keyword evidence="3 6" id="KW-0560">Oxidoreductase</keyword>
<organism evidence="8 9">
    <name type="scientific">Penicillium daleae</name>
    <dbReference type="NCBI Taxonomy" id="63821"/>
    <lineage>
        <taxon>Eukaryota</taxon>
        <taxon>Fungi</taxon>
        <taxon>Dikarya</taxon>
        <taxon>Ascomycota</taxon>
        <taxon>Pezizomycotina</taxon>
        <taxon>Eurotiomycetes</taxon>
        <taxon>Eurotiomycetidae</taxon>
        <taxon>Eurotiales</taxon>
        <taxon>Aspergillaceae</taxon>
        <taxon>Penicillium</taxon>
    </lineage>
</organism>
<sequence length="526" mass="58920">MSVIHLINHPLEISVGALLFSIVSYVLYQRYFHPLAKYPGPFLASLTDLWQVHQFMTLKQPYHLTKLHEKHGSIVRYGPDKLSITDEEAVKLIYQSGAKFMPKTEFYDAYGAAHPNIFGMRDESAHSIRRRHMSHSFSISYVKEMEQYLDANIKILRGKISEFASTNQTFDLKKALHYYVIDTLGELAFSQTFGIQVSNDESRVPPVIEHSLLAAVTGAWPMMTARLKIWLPLVPHKGLNALFEGRKTCADLASRCVNVRLNVLRNSSDSKTSGPERKDILTNLINAKHPDTGKHLTQTDLETEAFGFIIAGTHTTSATTTLLFHHLLHHPDLMAKCVAEIDTNLPPLQKEESAYAVTAAESSLPYLRNCMKENFRVTPVFTMPLARRVMKPEGVVIAGNHIPYGTSIAVCNHAFHHNPEVFGVDHNTFNPARWDDPEIANKSKLLMHFGLGGRQCIGKTVAMTNIYKLMSTLLSEFEFELADEKERGSSTIEGASTDIPELISVGISDLASPLMVKASKRKRVIP</sequence>
<dbReference type="SUPFAM" id="SSF48264">
    <property type="entry name" value="Cytochrome P450"/>
    <property type="match status" value="1"/>
</dbReference>
<reference evidence="8" key="1">
    <citation type="submission" date="2022-12" db="EMBL/GenBank/DDBJ databases">
        <authorList>
            <person name="Petersen C."/>
        </authorList>
    </citation>
    <scope>NUCLEOTIDE SEQUENCE</scope>
    <source>
        <strain evidence="8">IBT 16125</strain>
    </source>
</reference>
<feature type="binding site" description="axial binding residue" evidence="5">
    <location>
        <position position="456"/>
    </location>
    <ligand>
        <name>heme</name>
        <dbReference type="ChEBI" id="CHEBI:30413"/>
    </ligand>
    <ligandPart>
        <name>Fe</name>
        <dbReference type="ChEBI" id="CHEBI:18248"/>
    </ligandPart>
</feature>
<evidence type="ECO:0000256" key="4">
    <source>
        <dbReference type="ARBA" id="ARBA00023004"/>
    </source>
</evidence>
<reference evidence="8" key="2">
    <citation type="journal article" date="2023" name="IMA Fungus">
        <title>Comparative genomic study of the Penicillium genus elucidates a diverse pangenome and 15 lateral gene transfer events.</title>
        <authorList>
            <person name="Petersen C."/>
            <person name="Sorensen T."/>
            <person name="Nielsen M.R."/>
            <person name="Sondergaard T.E."/>
            <person name="Sorensen J.L."/>
            <person name="Fitzpatrick D.A."/>
            <person name="Frisvad J.C."/>
            <person name="Nielsen K.L."/>
        </authorList>
    </citation>
    <scope>NUCLEOTIDE SEQUENCE</scope>
    <source>
        <strain evidence="8">IBT 16125</strain>
    </source>
</reference>
<dbReference type="InterPro" id="IPR050121">
    <property type="entry name" value="Cytochrome_P450_monoxygenase"/>
</dbReference>
<protein>
    <submittedName>
        <fullName evidence="8">Uncharacterized protein</fullName>
    </submittedName>
</protein>
<keyword evidence="7" id="KW-0812">Transmembrane</keyword>
<keyword evidence="7" id="KW-0472">Membrane</keyword>
<dbReference type="InterPro" id="IPR002401">
    <property type="entry name" value="Cyt_P450_E_grp-I"/>
</dbReference>
<dbReference type="InterPro" id="IPR017972">
    <property type="entry name" value="Cyt_P450_CS"/>
</dbReference>
<keyword evidence="9" id="KW-1185">Reference proteome</keyword>
<dbReference type="Pfam" id="PF00067">
    <property type="entry name" value="p450"/>
    <property type="match status" value="1"/>
</dbReference>
<evidence type="ECO:0000256" key="3">
    <source>
        <dbReference type="ARBA" id="ARBA00023002"/>
    </source>
</evidence>
<gene>
    <name evidence="8" type="ORF">N7458_002287</name>
</gene>
<comment type="caution">
    <text evidence="8">The sequence shown here is derived from an EMBL/GenBank/DDBJ whole genome shotgun (WGS) entry which is preliminary data.</text>
</comment>
<evidence type="ECO:0000313" key="8">
    <source>
        <dbReference type="EMBL" id="KAJ5460735.1"/>
    </source>
</evidence>
<dbReference type="GO" id="GO:0043386">
    <property type="term" value="P:mycotoxin biosynthetic process"/>
    <property type="evidence" value="ECO:0007669"/>
    <property type="project" value="UniProtKB-ARBA"/>
</dbReference>
<keyword evidence="7" id="KW-1133">Transmembrane helix</keyword>
<dbReference type="Gene3D" id="1.10.630.10">
    <property type="entry name" value="Cytochrome P450"/>
    <property type="match status" value="1"/>
</dbReference>
<dbReference type="PANTHER" id="PTHR24305:SF103">
    <property type="entry name" value="P450, PUTATIVE (EUROFUNG)-RELATED"/>
    <property type="match status" value="1"/>
</dbReference>
<dbReference type="AlphaFoldDB" id="A0AAD6G6M6"/>
<comment type="similarity">
    <text evidence="6">Belongs to the cytochrome P450 family.</text>
</comment>
<dbReference type="EMBL" id="JAPVEA010000002">
    <property type="protein sequence ID" value="KAJ5460735.1"/>
    <property type="molecule type" value="Genomic_DNA"/>
</dbReference>
<keyword evidence="6" id="KW-0503">Monooxygenase</keyword>
<dbReference type="RefSeq" id="XP_056769777.1">
    <property type="nucleotide sequence ID" value="XM_056905670.1"/>
</dbReference>
<dbReference type="PROSITE" id="PS00086">
    <property type="entry name" value="CYTOCHROME_P450"/>
    <property type="match status" value="1"/>
</dbReference>
<evidence type="ECO:0000256" key="2">
    <source>
        <dbReference type="ARBA" id="ARBA00022723"/>
    </source>
</evidence>
<keyword evidence="5 6" id="KW-0349">Heme</keyword>
<dbReference type="GeneID" id="81595913"/>
<evidence type="ECO:0000256" key="1">
    <source>
        <dbReference type="ARBA" id="ARBA00001971"/>
    </source>
</evidence>
<dbReference type="PRINTS" id="PR00385">
    <property type="entry name" value="P450"/>
</dbReference>
<dbReference type="PANTHER" id="PTHR24305">
    <property type="entry name" value="CYTOCHROME P450"/>
    <property type="match status" value="1"/>
</dbReference>
<dbReference type="PRINTS" id="PR00463">
    <property type="entry name" value="EP450I"/>
</dbReference>
<evidence type="ECO:0000256" key="7">
    <source>
        <dbReference type="SAM" id="Phobius"/>
    </source>
</evidence>
<dbReference type="GO" id="GO:0005506">
    <property type="term" value="F:iron ion binding"/>
    <property type="evidence" value="ECO:0007669"/>
    <property type="project" value="InterPro"/>
</dbReference>
<dbReference type="Proteomes" id="UP001213681">
    <property type="component" value="Unassembled WGS sequence"/>
</dbReference>
<dbReference type="InterPro" id="IPR001128">
    <property type="entry name" value="Cyt_P450"/>
</dbReference>
<name>A0AAD6G6M6_9EURO</name>
<dbReference type="GO" id="GO:0004497">
    <property type="term" value="F:monooxygenase activity"/>
    <property type="evidence" value="ECO:0007669"/>
    <property type="project" value="UniProtKB-KW"/>
</dbReference>
<evidence type="ECO:0000313" key="9">
    <source>
        <dbReference type="Proteomes" id="UP001213681"/>
    </source>
</evidence>
<dbReference type="GO" id="GO:0016705">
    <property type="term" value="F:oxidoreductase activity, acting on paired donors, with incorporation or reduction of molecular oxygen"/>
    <property type="evidence" value="ECO:0007669"/>
    <property type="project" value="InterPro"/>
</dbReference>
<feature type="transmembrane region" description="Helical" evidence="7">
    <location>
        <begin position="6"/>
        <end position="28"/>
    </location>
</feature>
<evidence type="ECO:0000256" key="5">
    <source>
        <dbReference type="PIRSR" id="PIRSR602401-1"/>
    </source>
</evidence>
<accession>A0AAD6G6M6</accession>
<dbReference type="GO" id="GO:0020037">
    <property type="term" value="F:heme binding"/>
    <property type="evidence" value="ECO:0007669"/>
    <property type="project" value="InterPro"/>
</dbReference>
<proteinExistence type="inferred from homology"/>
<keyword evidence="2 5" id="KW-0479">Metal-binding</keyword>
<keyword evidence="4 5" id="KW-0408">Iron</keyword>
<comment type="cofactor">
    <cofactor evidence="1 5">
        <name>heme</name>
        <dbReference type="ChEBI" id="CHEBI:30413"/>
    </cofactor>
</comment>